<dbReference type="EMBL" id="FQZK01000001">
    <property type="protein sequence ID" value="SHI43763.1"/>
    <property type="molecule type" value="Genomic_DNA"/>
</dbReference>
<reference evidence="3 4" key="1">
    <citation type="submission" date="2016-11" db="EMBL/GenBank/DDBJ databases">
        <authorList>
            <person name="Jaros S."/>
            <person name="Januszkiewicz K."/>
            <person name="Wedrychowicz H."/>
        </authorList>
    </citation>
    <scope>NUCLEOTIDE SEQUENCE [LARGE SCALE GENOMIC DNA]</scope>
    <source>
        <strain evidence="3 4">CGMCC 4.5723</strain>
    </source>
</reference>
<dbReference type="STRING" id="758803.SAMN05421803_101219"/>
<accession>A0A1M6B5M4</accession>
<evidence type="ECO:0000313" key="3">
    <source>
        <dbReference type="EMBL" id="SHI43763.1"/>
    </source>
</evidence>
<dbReference type="OrthoDB" id="3186544at2"/>
<dbReference type="InterPro" id="IPR036388">
    <property type="entry name" value="WH-like_DNA-bd_sf"/>
</dbReference>
<dbReference type="SUPFAM" id="SSF46785">
    <property type="entry name" value="Winged helix' DNA-binding domain"/>
    <property type="match status" value="1"/>
</dbReference>
<evidence type="ECO:0000259" key="1">
    <source>
        <dbReference type="Pfam" id="PF03551"/>
    </source>
</evidence>
<dbReference type="Pfam" id="PF03551">
    <property type="entry name" value="PadR"/>
    <property type="match status" value="1"/>
</dbReference>
<organism evidence="3 4">
    <name type="scientific">Nocardiopsis flavescens</name>
    <dbReference type="NCBI Taxonomy" id="758803"/>
    <lineage>
        <taxon>Bacteria</taxon>
        <taxon>Bacillati</taxon>
        <taxon>Actinomycetota</taxon>
        <taxon>Actinomycetes</taxon>
        <taxon>Streptosporangiales</taxon>
        <taxon>Nocardiopsidaceae</taxon>
        <taxon>Nocardiopsis</taxon>
    </lineage>
</organism>
<dbReference type="InterPro" id="IPR018309">
    <property type="entry name" value="Tscrpt_reg_PadR_C"/>
</dbReference>
<dbReference type="AlphaFoldDB" id="A0A1M6B5M4"/>
<protein>
    <submittedName>
        <fullName evidence="3">DNA-binding transcriptional regulator, PadR family</fullName>
    </submittedName>
</protein>
<dbReference type="InterPro" id="IPR005149">
    <property type="entry name" value="Tscrpt_reg_PadR_N"/>
</dbReference>
<dbReference type="PANTHER" id="PTHR43252">
    <property type="entry name" value="TRANSCRIPTIONAL REGULATOR YQJI"/>
    <property type="match status" value="1"/>
</dbReference>
<dbReference type="RefSeq" id="WP_073373973.1">
    <property type="nucleotide sequence ID" value="NZ_FQZK01000001.1"/>
</dbReference>
<feature type="domain" description="Transcription regulator PadR N-terminal" evidence="1">
    <location>
        <begin position="7"/>
        <end position="80"/>
    </location>
</feature>
<dbReference type="InterPro" id="IPR036390">
    <property type="entry name" value="WH_DNA-bd_sf"/>
</dbReference>
<dbReference type="GO" id="GO:0003677">
    <property type="term" value="F:DNA binding"/>
    <property type="evidence" value="ECO:0007669"/>
    <property type="project" value="UniProtKB-KW"/>
</dbReference>
<gene>
    <name evidence="3" type="ORF">SAMN05421803_101219</name>
</gene>
<feature type="domain" description="Transcription regulator PadR C-terminal" evidence="2">
    <location>
        <begin position="92"/>
        <end position="178"/>
    </location>
</feature>
<evidence type="ECO:0000259" key="2">
    <source>
        <dbReference type="Pfam" id="PF10400"/>
    </source>
</evidence>
<dbReference type="Proteomes" id="UP000184452">
    <property type="component" value="Unassembled WGS sequence"/>
</dbReference>
<name>A0A1M6B5M4_9ACTN</name>
<sequence>MSLRHAILGILSVKPMSGYELKKVVDGSVGHFWTADRSQIYRTLSALVEEGLASRGTVVQEGRPTLHPHTVTDAGLAELDRWLASPLQAPPTRDAFLARLFFADRLPPERVRALLDARHREVAEELAELEAIEFPPRDALPEGVTELGYALREAARDHGLAHARAELAWIDATRRRLERITP</sequence>
<evidence type="ECO:0000313" key="4">
    <source>
        <dbReference type="Proteomes" id="UP000184452"/>
    </source>
</evidence>
<keyword evidence="3" id="KW-0238">DNA-binding</keyword>
<proteinExistence type="predicted"/>
<dbReference type="PANTHER" id="PTHR43252:SF6">
    <property type="entry name" value="NEGATIVE TRANSCRIPTION REGULATOR PADR"/>
    <property type="match status" value="1"/>
</dbReference>
<dbReference type="Gene3D" id="6.10.140.190">
    <property type="match status" value="1"/>
</dbReference>
<dbReference type="Gene3D" id="1.10.10.10">
    <property type="entry name" value="Winged helix-like DNA-binding domain superfamily/Winged helix DNA-binding domain"/>
    <property type="match status" value="1"/>
</dbReference>
<keyword evidence="4" id="KW-1185">Reference proteome</keyword>
<dbReference type="Pfam" id="PF10400">
    <property type="entry name" value="Vir_act_alpha_C"/>
    <property type="match status" value="1"/>
</dbReference>